<keyword evidence="8" id="KW-0238">DNA-binding</keyword>
<dbReference type="SUPFAM" id="SSF46785">
    <property type="entry name" value="Winged helix' DNA-binding domain"/>
    <property type="match status" value="1"/>
</dbReference>
<keyword evidence="9" id="KW-0804">Transcription</keyword>
<dbReference type="HOGENOM" id="CLU_730962_0_0_9"/>
<comment type="cofactor">
    <cofactor evidence="1">
        <name>[4Fe-4S] cluster</name>
        <dbReference type="ChEBI" id="CHEBI:49883"/>
    </cofactor>
</comment>
<dbReference type="Gene3D" id="1.10.10.10">
    <property type="entry name" value="Winged helix-like DNA-binding domain superfamily/Winged helix DNA-binding domain"/>
    <property type="match status" value="1"/>
</dbReference>
<reference evidence="12 13" key="1">
    <citation type="submission" date="2008-12" db="EMBL/GenBank/DDBJ databases">
        <authorList>
            <person name="Fulton L."/>
            <person name="Clifton S."/>
            <person name="Fulton B."/>
            <person name="Xu J."/>
            <person name="Minx P."/>
            <person name="Pepin K.H."/>
            <person name="Johnson M."/>
            <person name="Bhonagiri V."/>
            <person name="Nash W.E."/>
            <person name="Mardis E.R."/>
            <person name="Wilson R.K."/>
        </authorList>
    </citation>
    <scope>NUCLEOTIDE SEQUENCE [LARGE SCALE GENOMIC DNA]</scope>
    <source>
        <strain evidence="12 13">DSM 12042</strain>
    </source>
</reference>
<dbReference type="GO" id="GO:0046872">
    <property type="term" value="F:metal ion binding"/>
    <property type="evidence" value="ECO:0007669"/>
    <property type="project" value="UniProtKB-KW"/>
</dbReference>
<dbReference type="PROSITE" id="PS50995">
    <property type="entry name" value="HTH_MARR_2"/>
    <property type="match status" value="1"/>
</dbReference>
<dbReference type="PROSITE" id="PS01117">
    <property type="entry name" value="HTH_MARR_1"/>
    <property type="match status" value="1"/>
</dbReference>
<evidence type="ECO:0000256" key="5">
    <source>
        <dbReference type="ARBA" id="ARBA00023004"/>
    </source>
</evidence>
<dbReference type="InterPro" id="IPR036388">
    <property type="entry name" value="WH-like_DNA-bd_sf"/>
</dbReference>
<dbReference type="GO" id="GO:0003677">
    <property type="term" value="F:DNA binding"/>
    <property type="evidence" value="ECO:0007669"/>
    <property type="project" value="UniProtKB-KW"/>
</dbReference>
<evidence type="ECO:0000256" key="9">
    <source>
        <dbReference type="ARBA" id="ARBA00023163"/>
    </source>
</evidence>
<dbReference type="AlphaFoldDB" id="B9YA72"/>
<dbReference type="GO" id="GO:0003700">
    <property type="term" value="F:DNA-binding transcription factor activity"/>
    <property type="evidence" value="ECO:0007669"/>
    <property type="project" value="InterPro"/>
</dbReference>
<evidence type="ECO:0000256" key="8">
    <source>
        <dbReference type="ARBA" id="ARBA00023125"/>
    </source>
</evidence>
<dbReference type="SUPFAM" id="SSF102114">
    <property type="entry name" value="Radical SAM enzymes"/>
    <property type="match status" value="1"/>
</dbReference>
<evidence type="ECO:0000256" key="1">
    <source>
        <dbReference type="ARBA" id="ARBA00001966"/>
    </source>
</evidence>
<dbReference type="InterPro" id="IPR000835">
    <property type="entry name" value="HTH_MarR-typ"/>
</dbReference>
<dbReference type="CDD" id="cd01335">
    <property type="entry name" value="Radical_SAM"/>
    <property type="match status" value="1"/>
</dbReference>
<keyword evidence="3" id="KW-0949">S-adenosyl-L-methionine</keyword>
<evidence type="ECO:0000256" key="2">
    <source>
        <dbReference type="ARBA" id="ARBA00022485"/>
    </source>
</evidence>
<dbReference type="STRING" id="545696.HOLDEFILI_02729"/>
<dbReference type="SMART" id="SM00347">
    <property type="entry name" value="HTH_MARR"/>
    <property type="match status" value="1"/>
</dbReference>
<dbReference type="InterPro" id="IPR007197">
    <property type="entry name" value="rSAM"/>
</dbReference>
<name>B9YA72_9FIRM</name>
<dbReference type="eggNOG" id="COG1180">
    <property type="taxonomic scope" value="Bacteria"/>
</dbReference>
<evidence type="ECO:0000256" key="4">
    <source>
        <dbReference type="ARBA" id="ARBA00022723"/>
    </source>
</evidence>
<dbReference type="InterPro" id="IPR012840">
    <property type="entry name" value="NrdG2"/>
</dbReference>
<sequence length="402" mass="45663">MVQVIRAIILIVEFPTNRGEGMEKTGRLLTDSSILYRCSQKYYDKVLDAYQLGSGQLPFLIFIYENEGITMNGLAQLGCYDKGTVTKGVQRLEEVGYVTIEVSPADKRVRTLRTTAKAKEIIGQIYLIRQQWWDQITQNMSEAEAALFEKLQSKAVANALDYLAEEEPELESVGIFGIQKMTLLDYPGKIASTLFTGGCNFRCPFCQNSDLVFLAENMAQIPKEELFDFLNRRQGILEGICISGGEPLLQPGIEVFLRQIKELGYPVKLDTNGSFPDRLEHLIDEGLVDYVAMDLKNCRERYGETVGLAKLDLAAIEKSVALLMRDRIPYEFRTTVVRELHTAEDMRRLGEWIKGARKLVLQQFVDSERVIQPGLHACTKEEMEAFRRILLPWVPDTELRGL</sequence>
<evidence type="ECO:0000313" key="13">
    <source>
        <dbReference type="Proteomes" id="UP000005950"/>
    </source>
</evidence>
<reference evidence="12 13" key="2">
    <citation type="submission" date="2009-02" db="EMBL/GenBank/DDBJ databases">
        <title>Draft genome sequence of Holdemania filiformis DSM 12042.</title>
        <authorList>
            <person name="Sudarsanam P."/>
            <person name="Ley R."/>
            <person name="Guruge J."/>
            <person name="Turnbaugh P.J."/>
            <person name="Mahowald M."/>
            <person name="Liep D."/>
            <person name="Gordon J."/>
        </authorList>
    </citation>
    <scope>NUCLEOTIDE SEQUENCE [LARGE SCALE GENOMIC DNA]</scope>
    <source>
        <strain evidence="12 13">DSM 12042</strain>
    </source>
</reference>
<dbReference type="InterPro" id="IPR023187">
    <property type="entry name" value="Tscrpt_reg_MarR-type_CS"/>
</dbReference>
<evidence type="ECO:0000259" key="11">
    <source>
        <dbReference type="PROSITE" id="PS51918"/>
    </source>
</evidence>
<dbReference type="PANTHER" id="PTHR30352">
    <property type="entry name" value="PYRUVATE FORMATE-LYASE-ACTIVATING ENZYME"/>
    <property type="match status" value="1"/>
</dbReference>
<evidence type="ECO:0000256" key="7">
    <source>
        <dbReference type="ARBA" id="ARBA00023015"/>
    </source>
</evidence>
<keyword evidence="6" id="KW-0411">Iron-sulfur</keyword>
<evidence type="ECO:0000256" key="3">
    <source>
        <dbReference type="ARBA" id="ARBA00022691"/>
    </source>
</evidence>
<dbReference type="SFLD" id="SFLDS00029">
    <property type="entry name" value="Radical_SAM"/>
    <property type="match status" value="1"/>
</dbReference>
<accession>B9YA72</accession>
<gene>
    <name evidence="12" type="ORF">HOLDEFILI_02729</name>
</gene>
<dbReference type="InterPro" id="IPR058240">
    <property type="entry name" value="rSAM_sf"/>
</dbReference>
<keyword evidence="12" id="KW-0560">Oxidoreductase</keyword>
<feature type="domain" description="Radical SAM core" evidence="11">
    <location>
        <begin position="185"/>
        <end position="395"/>
    </location>
</feature>
<dbReference type="InterPro" id="IPR036390">
    <property type="entry name" value="WH_DNA-bd_sf"/>
</dbReference>
<dbReference type="InterPro" id="IPR013785">
    <property type="entry name" value="Aldolase_TIM"/>
</dbReference>
<dbReference type="Proteomes" id="UP000005950">
    <property type="component" value="Unassembled WGS sequence"/>
</dbReference>
<dbReference type="InterPro" id="IPR034457">
    <property type="entry name" value="Organic_radical-activating"/>
</dbReference>
<evidence type="ECO:0000313" key="12">
    <source>
        <dbReference type="EMBL" id="EEF67121.1"/>
    </source>
</evidence>
<dbReference type="NCBIfam" id="TIGR02495">
    <property type="entry name" value="NrdG2"/>
    <property type="match status" value="1"/>
</dbReference>
<proteinExistence type="predicted"/>
<dbReference type="eggNOG" id="COG1846">
    <property type="taxonomic scope" value="Bacteria"/>
</dbReference>
<comment type="caution">
    <text evidence="12">The sequence shown here is derived from an EMBL/GenBank/DDBJ whole genome shotgun (WGS) entry which is preliminary data.</text>
</comment>
<dbReference type="GO" id="GO:0016491">
    <property type="term" value="F:oxidoreductase activity"/>
    <property type="evidence" value="ECO:0007669"/>
    <property type="project" value="UniProtKB-KW"/>
</dbReference>
<evidence type="ECO:0000259" key="10">
    <source>
        <dbReference type="PROSITE" id="PS50995"/>
    </source>
</evidence>
<dbReference type="Gene3D" id="3.20.20.70">
    <property type="entry name" value="Aldolase class I"/>
    <property type="match status" value="1"/>
</dbReference>
<dbReference type="EMBL" id="ACCF01000170">
    <property type="protein sequence ID" value="EEF67121.1"/>
    <property type="molecule type" value="Genomic_DNA"/>
</dbReference>
<keyword evidence="7" id="KW-0805">Transcription regulation</keyword>
<keyword evidence="2" id="KW-0004">4Fe-4S</keyword>
<dbReference type="PANTHER" id="PTHR30352:SF13">
    <property type="entry name" value="GLYCYL-RADICAL ENZYME ACTIVATING ENZYME YJJW-RELATED"/>
    <property type="match status" value="1"/>
</dbReference>
<dbReference type="Pfam" id="PF04055">
    <property type="entry name" value="Radical_SAM"/>
    <property type="match status" value="1"/>
</dbReference>
<dbReference type="EC" id="1.97.-.-" evidence="12"/>
<dbReference type="GO" id="GO:0051539">
    <property type="term" value="F:4 iron, 4 sulfur cluster binding"/>
    <property type="evidence" value="ECO:0007669"/>
    <property type="project" value="UniProtKB-KW"/>
</dbReference>
<keyword evidence="5" id="KW-0408">Iron</keyword>
<organism evidence="12 13">
    <name type="scientific">Holdemania filiformis DSM 12042</name>
    <dbReference type="NCBI Taxonomy" id="545696"/>
    <lineage>
        <taxon>Bacteria</taxon>
        <taxon>Bacillati</taxon>
        <taxon>Bacillota</taxon>
        <taxon>Erysipelotrichia</taxon>
        <taxon>Erysipelotrichales</taxon>
        <taxon>Erysipelotrichaceae</taxon>
        <taxon>Holdemania</taxon>
    </lineage>
</organism>
<keyword evidence="4" id="KW-0479">Metal-binding</keyword>
<evidence type="ECO:0000256" key="6">
    <source>
        <dbReference type="ARBA" id="ARBA00023014"/>
    </source>
</evidence>
<dbReference type="Pfam" id="PF12802">
    <property type="entry name" value="MarR_2"/>
    <property type="match status" value="1"/>
</dbReference>
<dbReference type="SFLD" id="SFLDG01094">
    <property type="entry name" value="Uncharacterised_Radical_SAM_Su"/>
    <property type="match status" value="1"/>
</dbReference>
<protein>
    <submittedName>
        <fullName evidence="12">Anaerobic ribonucleoside-triphosphate reductase activating protein</fullName>
        <ecNumber evidence="12">1.97.-.-</ecNumber>
    </submittedName>
</protein>
<feature type="domain" description="HTH marR-type" evidence="10">
    <location>
        <begin position="1"/>
        <end position="157"/>
    </location>
</feature>
<dbReference type="PROSITE" id="PS51918">
    <property type="entry name" value="RADICAL_SAM"/>
    <property type="match status" value="1"/>
</dbReference>